<dbReference type="GO" id="GO:0008270">
    <property type="term" value="F:zinc ion binding"/>
    <property type="evidence" value="ECO:0007669"/>
    <property type="project" value="UniProtKB-KW"/>
</dbReference>
<dbReference type="AlphaFoldDB" id="A0A9J6HCI1"/>
<feature type="domain" description="C2H2-type" evidence="9">
    <location>
        <begin position="107"/>
        <end position="134"/>
    </location>
</feature>
<evidence type="ECO:0000256" key="7">
    <source>
        <dbReference type="PROSITE-ProRule" id="PRU00042"/>
    </source>
</evidence>
<dbReference type="OrthoDB" id="6077919at2759"/>
<dbReference type="InterPro" id="IPR013087">
    <property type="entry name" value="Znf_C2H2_type"/>
</dbReference>
<feature type="compositionally biased region" description="Low complexity" evidence="8">
    <location>
        <begin position="86"/>
        <end position="96"/>
    </location>
</feature>
<evidence type="ECO:0000256" key="5">
    <source>
        <dbReference type="ARBA" id="ARBA00022833"/>
    </source>
</evidence>
<feature type="compositionally biased region" description="Low complexity" evidence="8">
    <location>
        <begin position="64"/>
        <end position="77"/>
    </location>
</feature>
<dbReference type="VEuPathDB" id="VectorBase:HLOH_041684"/>
<feature type="region of interest" description="Disordered" evidence="8">
    <location>
        <begin position="47"/>
        <end position="104"/>
    </location>
</feature>
<name>A0A9J6HCI1_HAELO</name>
<feature type="region of interest" description="Disordered" evidence="8">
    <location>
        <begin position="359"/>
        <end position="381"/>
    </location>
</feature>
<keyword evidence="6" id="KW-0539">Nucleus</keyword>
<dbReference type="GO" id="GO:0000978">
    <property type="term" value="F:RNA polymerase II cis-regulatory region sequence-specific DNA binding"/>
    <property type="evidence" value="ECO:0007669"/>
    <property type="project" value="TreeGrafter"/>
</dbReference>
<dbReference type="SMART" id="SM00355">
    <property type="entry name" value="ZnF_C2H2"/>
    <property type="match status" value="5"/>
</dbReference>
<dbReference type="PROSITE" id="PS00028">
    <property type="entry name" value="ZINC_FINGER_C2H2_1"/>
    <property type="match status" value="4"/>
</dbReference>
<dbReference type="GO" id="GO:0000981">
    <property type="term" value="F:DNA-binding transcription factor activity, RNA polymerase II-specific"/>
    <property type="evidence" value="ECO:0007669"/>
    <property type="project" value="TreeGrafter"/>
</dbReference>
<evidence type="ECO:0000313" key="11">
    <source>
        <dbReference type="Proteomes" id="UP000821853"/>
    </source>
</evidence>
<feature type="region of interest" description="Disordered" evidence="8">
    <location>
        <begin position="334"/>
        <end position="353"/>
    </location>
</feature>
<evidence type="ECO:0000256" key="1">
    <source>
        <dbReference type="ARBA" id="ARBA00004123"/>
    </source>
</evidence>
<dbReference type="Gene3D" id="3.30.160.60">
    <property type="entry name" value="Classic Zinc Finger"/>
    <property type="match status" value="4"/>
</dbReference>
<dbReference type="FunFam" id="3.30.160.60:FF:002343">
    <property type="entry name" value="Zinc finger protein 33A"/>
    <property type="match status" value="1"/>
</dbReference>
<evidence type="ECO:0000259" key="9">
    <source>
        <dbReference type="PROSITE" id="PS50157"/>
    </source>
</evidence>
<dbReference type="Proteomes" id="UP000821853">
    <property type="component" value="Unassembled WGS sequence"/>
</dbReference>
<dbReference type="PANTHER" id="PTHR23226">
    <property type="entry name" value="ZINC FINGER AND SCAN DOMAIN-CONTAINING"/>
    <property type="match status" value="1"/>
</dbReference>
<evidence type="ECO:0000256" key="3">
    <source>
        <dbReference type="ARBA" id="ARBA00022737"/>
    </source>
</evidence>
<dbReference type="PANTHER" id="PTHR23226:SF416">
    <property type="entry name" value="FI01424P"/>
    <property type="match status" value="1"/>
</dbReference>
<feature type="region of interest" description="Disordered" evidence="8">
    <location>
        <begin position="1"/>
        <end position="30"/>
    </location>
</feature>
<dbReference type="OMA" id="CIHTRRF"/>
<feature type="region of interest" description="Disordered" evidence="8">
    <location>
        <begin position="159"/>
        <end position="186"/>
    </location>
</feature>
<comment type="subcellular location">
    <subcellularLocation>
        <location evidence="1">Nucleus</location>
    </subcellularLocation>
</comment>
<keyword evidence="5" id="KW-0862">Zinc</keyword>
<dbReference type="GO" id="GO:0005634">
    <property type="term" value="C:nucleus"/>
    <property type="evidence" value="ECO:0007669"/>
    <property type="project" value="UniProtKB-SubCell"/>
</dbReference>
<feature type="domain" description="C2H2-type" evidence="9">
    <location>
        <begin position="283"/>
        <end position="311"/>
    </location>
</feature>
<dbReference type="InterPro" id="IPR036236">
    <property type="entry name" value="Znf_C2H2_sf"/>
</dbReference>
<keyword evidence="4 7" id="KW-0863">Zinc-finger</keyword>
<evidence type="ECO:0000256" key="2">
    <source>
        <dbReference type="ARBA" id="ARBA00022723"/>
    </source>
</evidence>
<keyword evidence="11" id="KW-1185">Reference proteome</keyword>
<dbReference type="GO" id="GO:0005694">
    <property type="term" value="C:chromosome"/>
    <property type="evidence" value="ECO:0007669"/>
    <property type="project" value="UniProtKB-ARBA"/>
</dbReference>
<evidence type="ECO:0000256" key="8">
    <source>
        <dbReference type="SAM" id="MobiDB-lite"/>
    </source>
</evidence>
<dbReference type="PROSITE" id="PS50157">
    <property type="entry name" value="ZINC_FINGER_C2H2_2"/>
    <property type="match status" value="4"/>
</dbReference>
<proteinExistence type="predicted"/>
<organism evidence="10 11">
    <name type="scientific">Haemaphysalis longicornis</name>
    <name type="common">Bush tick</name>
    <dbReference type="NCBI Taxonomy" id="44386"/>
    <lineage>
        <taxon>Eukaryota</taxon>
        <taxon>Metazoa</taxon>
        <taxon>Ecdysozoa</taxon>
        <taxon>Arthropoda</taxon>
        <taxon>Chelicerata</taxon>
        <taxon>Arachnida</taxon>
        <taxon>Acari</taxon>
        <taxon>Parasitiformes</taxon>
        <taxon>Ixodida</taxon>
        <taxon>Ixodoidea</taxon>
        <taxon>Ixodidae</taxon>
        <taxon>Haemaphysalinae</taxon>
        <taxon>Haemaphysalis</taxon>
    </lineage>
</organism>
<dbReference type="SUPFAM" id="SSF57667">
    <property type="entry name" value="beta-beta-alpha zinc fingers"/>
    <property type="match status" value="3"/>
</dbReference>
<dbReference type="EMBL" id="JABSTR010002707">
    <property type="protein sequence ID" value="KAH9384560.1"/>
    <property type="molecule type" value="Genomic_DNA"/>
</dbReference>
<comment type="caution">
    <text evidence="10">The sequence shown here is derived from an EMBL/GenBank/DDBJ whole genome shotgun (WGS) entry which is preliminary data.</text>
</comment>
<accession>A0A9J6HCI1</accession>
<evidence type="ECO:0000256" key="6">
    <source>
        <dbReference type="ARBA" id="ARBA00023242"/>
    </source>
</evidence>
<reference evidence="10 11" key="1">
    <citation type="journal article" date="2020" name="Cell">
        <title>Large-Scale Comparative Analyses of Tick Genomes Elucidate Their Genetic Diversity and Vector Capacities.</title>
        <authorList>
            <consortium name="Tick Genome and Microbiome Consortium (TIGMIC)"/>
            <person name="Jia N."/>
            <person name="Wang J."/>
            <person name="Shi W."/>
            <person name="Du L."/>
            <person name="Sun Y."/>
            <person name="Zhan W."/>
            <person name="Jiang J.F."/>
            <person name="Wang Q."/>
            <person name="Zhang B."/>
            <person name="Ji P."/>
            <person name="Bell-Sakyi L."/>
            <person name="Cui X.M."/>
            <person name="Yuan T.T."/>
            <person name="Jiang B.G."/>
            <person name="Yang W.F."/>
            <person name="Lam T.T."/>
            <person name="Chang Q.C."/>
            <person name="Ding S.J."/>
            <person name="Wang X.J."/>
            <person name="Zhu J.G."/>
            <person name="Ruan X.D."/>
            <person name="Zhao L."/>
            <person name="Wei J.T."/>
            <person name="Ye R.Z."/>
            <person name="Que T.C."/>
            <person name="Du C.H."/>
            <person name="Zhou Y.H."/>
            <person name="Cheng J.X."/>
            <person name="Dai P.F."/>
            <person name="Guo W.B."/>
            <person name="Han X.H."/>
            <person name="Huang E.J."/>
            <person name="Li L.F."/>
            <person name="Wei W."/>
            <person name="Gao Y.C."/>
            <person name="Liu J.Z."/>
            <person name="Shao H.Z."/>
            <person name="Wang X."/>
            <person name="Wang C.C."/>
            <person name="Yang T.C."/>
            <person name="Huo Q.B."/>
            <person name="Li W."/>
            <person name="Chen H.Y."/>
            <person name="Chen S.E."/>
            <person name="Zhou L.G."/>
            <person name="Ni X.B."/>
            <person name="Tian J.H."/>
            <person name="Sheng Y."/>
            <person name="Liu T."/>
            <person name="Pan Y.S."/>
            <person name="Xia L.Y."/>
            <person name="Li J."/>
            <person name="Zhao F."/>
            <person name="Cao W.C."/>
        </authorList>
    </citation>
    <scope>NUCLEOTIDE SEQUENCE [LARGE SCALE GENOMIC DNA]</scope>
    <source>
        <strain evidence="10">HaeL-2018</strain>
    </source>
</reference>
<dbReference type="GO" id="GO:0045893">
    <property type="term" value="P:positive regulation of DNA-templated transcription"/>
    <property type="evidence" value="ECO:0007669"/>
    <property type="project" value="UniProtKB-ARBA"/>
</dbReference>
<keyword evidence="2" id="KW-0479">Metal-binding</keyword>
<feature type="domain" description="C2H2-type" evidence="9">
    <location>
        <begin position="233"/>
        <end position="260"/>
    </location>
</feature>
<feature type="domain" description="C2H2-type" evidence="9">
    <location>
        <begin position="135"/>
        <end position="157"/>
    </location>
</feature>
<dbReference type="FunFam" id="3.30.160.60:FF:001732">
    <property type="entry name" value="Zgc:162936"/>
    <property type="match status" value="1"/>
</dbReference>
<gene>
    <name evidence="10" type="ORF">HPB48_026568</name>
</gene>
<evidence type="ECO:0000256" key="4">
    <source>
        <dbReference type="ARBA" id="ARBA00022771"/>
    </source>
</evidence>
<keyword evidence="3" id="KW-0677">Repeat</keyword>
<sequence>MTTPKNAGCGVGGTGGNFDREDGEAEGRSGVPLQVCLEVGEAAEPWNRNLSSMGGSPKTFVDRNNNGNGISTSSTGNRKGEEVAAEKAAAAQSPAAPVHRGGRRVPLQCPLCPYTTRSATTMTEHMPVHTGERPHQCPTCGKSFSRKKYFRVHLRLHEKGPQQSRDGGAPCRVTGGSSDRGGEGSGGRKVCPECHKSYMEIKMKQHKTTSTVQLCEKSYSVVHLRTHVQEKPYACPHCRKTFVHNSALRVHLRTHTGAEQPVRTVHNSALRVHLRTHTGEQPYQCPHCPLRFSHLRNMKRHQICIHTHDYPHVCPVCARGFLVVTQWRQHLRTEHDHHPLGEPDDDGTPRHGRRLGATAKTVTADAESSGGSGVSRLQTHL</sequence>
<evidence type="ECO:0000313" key="10">
    <source>
        <dbReference type="EMBL" id="KAH9384560.1"/>
    </source>
</evidence>
<dbReference type="Pfam" id="PF00096">
    <property type="entry name" value="zf-C2H2"/>
    <property type="match status" value="3"/>
</dbReference>
<protein>
    <recommendedName>
        <fullName evidence="9">C2H2-type domain-containing protein</fullName>
    </recommendedName>
</protein>